<evidence type="ECO:0000256" key="2">
    <source>
        <dbReference type="ARBA" id="ARBA00004496"/>
    </source>
</evidence>
<evidence type="ECO:0000256" key="5">
    <source>
        <dbReference type="ARBA" id="ARBA00022683"/>
    </source>
</evidence>
<dbReference type="GO" id="GO:0005737">
    <property type="term" value="C:cytoplasm"/>
    <property type="evidence" value="ECO:0007669"/>
    <property type="project" value="UniProtKB-SubCell"/>
</dbReference>
<dbReference type="Proteomes" id="UP000266506">
    <property type="component" value="Unassembled WGS sequence"/>
</dbReference>
<dbReference type="GO" id="GO:0009401">
    <property type="term" value="P:phosphoenolpyruvate-dependent sugar phosphotransferase system"/>
    <property type="evidence" value="ECO:0007669"/>
    <property type="project" value="UniProtKB-KW"/>
</dbReference>
<dbReference type="EMBL" id="QXEV01000007">
    <property type="protein sequence ID" value="RIA77753.1"/>
    <property type="molecule type" value="Genomic_DNA"/>
</dbReference>
<dbReference type="InterPro" id="IPR001020">
    <property type="entry name" value="PTS_HPr_His_P_site"/>
</dbReference>
<reference evidence="7 8" key="1">
    <citation type="submission" date="2018-08" db="EMBL/GenBank/DDBJ databases">
        <title>Genomic Encyclopedia of Archaeal and Bacterial Type Strains, Phase II (KMG-II): from individual species to whole genera.</title>
        <authorList>
            <person name="Goeker M."/>
        </authorList>
    </citation>
    <scope>NUCLEOTIDE SEQUENCE [LARGE SCALE GENOMIC DNA]</scope>
    <source>
        <strain evidence="7 8">ATCC 27112</strain>
    </source>
</reference>
<sequence>MIKKSFRITSETGIHARPATSLVNVAMVFESNITLTALRKTVDFKSIMGVMALGIYAGTTIEIKCDGKDEIEAMDAITDALVKQGLGKEL</sequence>
<comment type="subcellular location">
    <subcellularLocation>
        <location evidence="2">Cytoplasm</location>
    </subcellularLocation>
</comment>
<dbReference type="Gene3D" id="3.30.1340.10">
    <property type="entry name" value="HPr-like"/>
    <property type="match status" value="1"/>
</dbReference>
<evidence type="ECO:0000256" key="1">
    <source>
        <dbReference type="ARBA" id="ARBA00003681"/>
    </source>
</evidence>
<keyword evidence="4" id="KW-0963">Cytoplasm</keyword>
<dbReference type="CDD" id="cd00367">
    <property type="entry name" value="PTS-HPr_like"/>
    <property type="match status" value="1"/>
</dbReference>
<proteinExistence type="predicted"/>
<feature type="domain" description="HPr" evidence="6">
    <location>
        <begin position="1"/>
        <end position="89"/>
    </location>
</feature>
<protein>
    <recommendedName>
        <fullName evidence="3">Phosphocarrier protein HPr</fullName>
    </recommendedName>
</protein>
<evidence type="ECO:0000313" key="7">
    <source>
        <dbReference type="EMBL" id="RIA77753.1"/>
    </source>
</evidence>
<comment type="caution">
    <text evidence="7">The sequence shown here is derived from an EMBL/GenBank/DDBJ whole genome shotgun (WGS) entry which is preliminary data.</text>
</comment>
<dbReference type="InterPro" id="IPR000032">
    <property type="entry name" value="HPr-like"/>
</dbReference>
<dbReference type="PROSITE" id="PS00369">
    <property type="entry name" value="PTS_HPR_HIS"/>
    <property type="match status" value="1"/>
</dbReference>
<dbReference type="PANTHER" id="PTHR33705:SF2">
    <property type="entry name" value="PHOSPHOCARRIER PROTEIN NPR"/>
    <property type="match status" value="1"/>
</dbReference>
<organism evidence="7 8">
    <name type="scientific">Anaeroplasma bactoclasticum</name>
    <dbReference type="NCBI Taxonomy" id="2088"/>
    <lineage>
        <taxon>Bacteria</taxon>
        <taxon>Bacillati</taxon>
        <taxon>Mycoplasmatota</taxon>
        <taxon>Mollicutes</taxon>
        <taxon>Anaeroplasmatales</taxon>
        <taxon>Anaeroplasmataceae</taxon>
        <taxon>Anaeroplasma</taxon>
    </lineage>
</organism>
<dbReference type="FunCoup" id="A0A397RU93">
    <property type="interactions" value="29"/>
</dbReference>
<dbReference type="RefSeq" id="WP_119016060.1">
    <property type="nucleotide sequence ID" value="NZ_QXEV01000007.1"/>
</dbReference>
<evidence type="ECO:0000256" key="4">
    <source>
        <dbReference type="ARBA" id="ARBA00022490"/>
    </source>
</evidence>
<evidence type="ECO:0000256" key="3">
    <source>
        <dbReference type="ARBA" id="ARBA00020422"/>
    </source>
</evidence>
<evidence type="ECO:0000313" key="8">
    <source>
        <dbReference type="Proteomes" id="UP000266506"/>
    </source>
</evidence>
<dbReference type="PRINTS" id="PR00107">
    <property type="entry name" value="PHOSPHOCPHPR"/>
</dbReference>
<dbReference type="NCBIfam" id="TIGR01003">
    <property type="entry name" value="PTS_HPr_family"/>
    <property type="match status" value="1"/>
</dbReference>
<dbReference type="PROSITE" id="PS51350">
    <property type="entry name" value="PTS_HPR_DOM"/>
    <property type="match status" value="1"/>
</dbReference>
<dbReference type="PANTHER" id="PTHR33705">
    <property type="entry name" value="PHOSPHOCARRIER PROTEIN HPR"/>
    <property type="match status" value="1"/>
</dbReference>
<comment type="function">
    <text evidence="1">General (non sugar-specific) component of the phosphoenolpyruvate-dependent sugar phosphotransferase system (sugar PTS). This major carbohydrate active-transport system catalyzes the phosphorylation of incoming sugar substrates concomitantly with their translocation across the cell membrane. The phosphoryl group from phosphoenolpyruvate (PEP) is transferred to the phosphoryl carrier protein HPr by enzyme I. Phospho-HPr then transfers it to the PTS EIIA domain.</text>
</comment>
<keyword evidence="5" id="KW-0598">Phosphotransferase system</keyword>
<dbReference type="InterPro" id="IPR050399">
    <property type="entry name" value="HPr"/>
</dbReference>
<gene>
    <name evidence="7" type="ORF">EI71_00906</name>
</gene>
<dbReference type="AlphaFoldDB" id="A0A397RU93"/>
<dbReference type="InterPro" id="IPR035895">
    <property type="entry name" value="HPr-like_sf"/>
</dbReference>
<evidence type="ECO:0000259" key="6">
    <source>
        <dbReference type="PROSITE" id="PS51350"/>
    </source>
</evidence>
<dbReference type="OrthoDB" id="9809047at2"/>
<dbReference type="SUPFAM" id="SSF55594">
    <property type="entry name" value="HPr-like"/>
    <property type="match status" value="1"/>
</dbReference>
<dbReference type="InParanoid" id="A0A397RU93"/>
<name>A0A397RU93_9MOLU</name>
<accession>A0A397RU93</accession>
<keyword evidence="8" id="KW-1185">Reference proteome</keyword>
<dbReference type="Pfam" id="PF00381">
    <property type="entry name" value="PTS-HPr"/>
    <property type="match status" value="1"/>
</dbReference>